<dbReference type="Proteomes" id="UP000182089">
    <property type="component" value="Unassembled WGS sequence"/>
</dbReference>
<keyword evidence="8" id="KW-0653">Protein transport</keyword>
<evidence type="ECO:0000256" key="4">
    <source>
        <dbReference type="ARBA" id="ARBA00022448"/>
    </source>
</evidence>
<keyword evidence="6" id="KW-0145">Chemotaxis</keyword>
<evidence type="ECO:0000256" key="10">
    <source>
        <dbReference type="ARBA" id="ARBA00023225"/>
    </source>
</evidence>
<sequence>MKKFEFSLQKVLDYRLTVEEQAKAKFAEVQRQINETEQLIVDLGHEKHDMMDVRELSLGRLQVQHRYLAQLDNEIMMANAHLRQLDGEQQKTLNAYVEAQRERKVLEKLRDKKKAEYQLEANHEEQKQLDEMANRPKYSLD</sequence>
<dbReference type="Pfam" id="PF02050">
    <property type="entry name" value="FliJ"/>
    <property type="match status" value="1"/>
</dbReference>
<dbReference type="EMBL" id="FOCC01000005">
    <property type="protein sequence ID" value="SEM60516.1"/>
    <property type="molecule type" value="Genomic_DNA"/>
</dbReference>
<keyword evidence="10" id="KW-1006">Bacterial flagellum protein export</keyword>
<accession>A0ABY1AB29</accession>
<comment type="subcellular location">
    <subcellularLocation>
        <location evidence="1">Cell membrane</location>
        <topology evidence="1">Peripheral membrane protein</topology>
        <orientation evidence="1">Cytoplasmic side</orientation>
    </subcellularLocation>
</comment>
<evidence type="ECO:0000256" key="9">
    <source>
        <dbReference type="ARBA" id="ARBA00023136"/>
    </source>
</evidence>
<evidence type="ECO:0000256" key="1">
    <source>
        <dbReference type="ARBA" id="ARBA00004413"/>
    </source>
</evidence>
<comment type="similarity">
    <text evidence="2">Belongs to the FliJ family.</text>
</comment>
<dbReference type="InterPro" id="IPR012823">
    <property type="entry name" value="Flagell_FliJ"/>
</dbReference>
<evidence type="ECO:0000256" key="2">
    <source>
        <dbReference type="ARBA" id="ARBA00010004"/>
    </source>
</evidence>
<evidence type="ECO:0000256" key="8">
    <source>
        <dbReference type="ARBA" id="ARBA00022927"/>
    </source>
</evidence>
<keyword evidence="5" id="KW-1003">Cell membrane</keyword>
<dbReference type="InterPro" id="IPR053716">
    <property type="entry name" value="Flag_assembly_chemotaxis_eff"/>
</dbReference>
<reference evidence="12 13" key="1">
    <citation type="submission" date="2016-10" db="EMBL/GenBank/DDBJ databases">
        <authorList>
            <person name="Varghese N."/>
            <person name="Submissions S."/>
        </authorList>
    </citation>
    <scope>NUCLEOTIDE SEQUENCE [LARGE SCALE GENOMIC DNA]</scope>
    <source>
        <strain evidence="12 13">WC1T17</strain>
    </source>
</reference>
<proteinExistence type="inferred from homology"/>
<keyword evidence="12" id="KW-0969">Cilium</keyword>
<keyword evidence="7" id="KW-1005">Bacterial flagellum biogenesis</keyword>
<feature type="region of interest" description="Disordered" evidence="11">
    <location>
        <begin position="118"/>
        <end position="141"/>
    </location>
</feature>
<dbReference type="Gene3D" id="1.10.287.1700">
    <property type="match status" value="1"/>
</dbReference>
<comment type="caution">
    <text evidence="12">The sequence shown here is derived from an EMBL/GenBank/DDBJ whole genome shotgun (WGS) entry which is preliminary data.</text>
</comment>
<keyword evidence="4" id="KW-0813">Transport</keyword>
<organism evidence="12 13">
    <name type="scientific">Ligilactobacillus ruminis</name>
    <dbReference type="NCBI Taxonomy" id="1623"/>
    <lineage>
        <taxon>Bacteria</taxon>
        <taxon>Bacillati</taxon>
        <taxon>Bacillota</taxon>
        <taxon>Bacilli</taxon>
        <taxon>Lactobacillales</taxon>
        <taxon>Lactobacillaceae</taxon>
        <taxon>Ligilactobacillus</taxon>
    </lineage>
</organism>
<dbReference type="NCBIfam" id="TIGR02473">
    <property type="entry name" value="flagell_FliJ"/>
    <property type="match status" value="1"/>
</dbReference>
<evidence type="ECO:0000256" key="7">
    <source>
        <dbReference type="ARBA" id="ARBA00022795"/>
    </source>
</evidence>
<evidence type="ECO:0000313" key="12">
    <source>
        <dbReference type="EMBL" id="SEM60516.1"/>
    </source>
</evidence>
<keyword evidence="9" id="KW-0472">Membrane</keyword>
<evidence type="ECO:0000256" key="6">
    <source>
        <dbReference type="ARBA" id="ARBA00022500"/>
    </source>
</evidence>
<name>A0ABY1AB29_9LACO</name>
<protein>
    <recommendedName>
        <fullName evidence="3">Flagellar FliJ protein</fullName>
    </recommendedName>
</protein>
<evidence type="ECO:0000256" key="3">
    <source>
        <dbReference type="ARBA" id="ARBA00020392"/>
    </source>
</evidence>
<evidence type="ECO:0000313" key="13">
    <source>
        <dbReference type="Proteomes" id="UP000182089"/>
    </source>
</evidence>
<keyword evidence="12" id="KW-0282">Flagellum</keyword>
<evidence type="ECO:0000256" key="5">
    <source>
        <dbReference type="ARBA" id="ARBA00022475"/>
    </source>
</evidence>
<keyword evidence="12" id="KW-0966">Cell projection</keyword>
<gene>
    <name evidence="12" type="ORF">SAMN05216431_10535</name>
</gene>
<evidence type="ECO:0000256" key="11">
    <source>
        <dbReference type="SAM" id="MobiDB-lite"/>
    </source>
</evidence>